<evidence type="ECO:0000313" key="3">
    <source>
        <dbReference type="Proteomes" id="UP000539075"/>
    </source>
</evidence>
<comment type="caution">
    <text evidence="2">The sequence shown here is derived from an EMBL/GenBank/DDBJ whole genome shotgun (WGS) entry which is preliminary data.</text>
</comment>
<name>A0A7W8FED9_9BACT</name>
<evidence type="ECO:0000256" key="1">
    <source>
        <dbReference type="SAM" id="Phobius"/>
    </source>
</evidence>
<dbReference type="Proteomes" id="UP000539075">
    <property type="component" value="Unassembled WGS sequence"/>
</dbReference>
<organism evidence="2 3">
    <name type="scientific">Desulfovibrio intestinalis</name>
    <dbReference type="NCBI Taxonomy" id="58621"/>
    <lineage>
        <taxon>Bacteria</taxon>
        <taxon>Pseudomonadati</taxon>
        <taxon>Thermodesulfobacteriota</taxon>
        <taxon>Desulfovibrionia</taxon>
        <taxon>Desulfovibrionales</taxon>
        <taxon>Desulfovibrionaceae</taxon>
        <taxon>Desulfovibrio</taxon>
    </lineage>
</organism>
<dbReference type="EMBL" id="JACHGO010000005">
    <property type="protein sequence ID" value="MBB5143674.1"/>
    <property type="molecule type" value="Genomic_DNA"/>
</dbReference>
<keyword evidence="1" id="KW-0812">Transmembrane</keyword>
<evidence type="ECO:0000313" key="2">
    <source>
        <dbReference type="EMBL" id="MBB5143674.1"/>
    </source>
</evidence>
<dbReference type="AlphaFoldDB" id="A0A7W8FED9"/>
<sequence>MSNYDNAKVAFWGKSFDKFYVNVDKEINEINNKSLYKRLKDDNYADFYKCLVVHEFYSKDKMYQKYILSIFGVDELKRKSLVEHPQPEKLLPTIVMALGYPTIIAAILLGKSLRIEPRHCFSMPSRSTLRANTSIVSPVE</sequence>
<accession>A0A7W8FED9</accession>
<gene>
    <name evidence="2" type="ORF">HNQ38_001774</name>
</gene>
<protein>
    <submittedName>
        <fullName evidence="2">Uncharacterized protein</fullName>
    </submittedName>
</protein>
<keyword evidence="1" id="KW-0472">Membrane</keyword>
<keyword evidence="3" id="KW-1185">Reference proteome</keyword>
<feature type="transmembrane region" description="Helical" evidence="1">
    <location>
        <begin position="90"/>
        <end position="109"/>
    </location>
</feature>
<dbReference type="RefSeq" id="WP_183719417.1">
    <property type="nucleotide sequence ID" value="NZ_JACHGO010000005.1"/>
</dbReference>
<reference evidence="2 3" key="1">
    <citation type="submission" date="2020-08" db="EMBL/GenBank/DDBJ databases">
        <title>Genomic Encyclopedia of Type Strains, Phase IV (KMG-IV): sequencing the most valuable type-strain genomes for metagenomic binning, comparative biology and taxonomic classification.</title>
        <authorList>
            <person name="Goeker M."/>
        </authorList>
    </citation>
    <scope>NUCLEOTIDE SEQUENCE [LARGE SCALE GENOMIC DNA]</scope>
    <source>
        <strain evidence="2 3">DSM 11275</strain>
    </source>
</reference>
<keyword evidence="1" id="KW-1133">Transmembrane helix</keyword>
<proteinExistence type="predicted"/>